<keyword evidence="3" id="KW-1185">Reference proteome</keyword>
<evidence type="ECO:0000256" key="1">
    <source>
        <dbReference type="SAM" id="Phobius"/>
    </source>
</evidence>
<gene>
    <name evidence="2" type="ORF">theurythT_31670</name>
</gene>
<dbReference type="EMBL" id="BSSU01000022">
    <property type="protein sequence ID" value="GLX83714.1"/>
    <property type="molecule type" value="Genomic_DNA"/>
</dbReference>
<feature type="transmembrane region" description="Helical" evidence="1">
    <location>
        <begin position="58"/>
        <end position="77"/>
    </location>
</feature>
<feature type="transmembrane region" description="Helical" evidence="1">
    <location>
        <begin position="7"/>
        <end position="27"/>
    </location>
</feature>
<protein>
    <recommendedName>
        <fullName evidence="4">DUF2523 domain-containing protein</fullName>
    </recommendedName>
</protein>
<comment type="caution">
    <text evidence="2">The sequence shown here is derived from an EMBL/GenBank/DDBJ whole genome shotgun (WGS) entry which is preliminary data.</text>
</comment>
<dbReference type="Proteomes" id="UP001157133">
    <property type="component" value="Unassembled WGS sequence"/>
</dbReference>
<dbReference type="RefSeq" id="WP_284209199.1">
    <property type="nucleotide sequence ID" value="NZ_BSSU01000022.1"/>
</dbReference>
<accession>A0ABQ6H6X7</accession>
<sequence>MFIFRILLIVFYIAVAIVFGWFAKLVFHSSIMPSLLNGTLDVQGSSRILNVNWIGNEIYIIFSLYGATSALFAYLTFRLAMLMAKKQMATAEET</sequence>
<reference evidence="2 3" key="1">
    <citation type="submission" date="2023-03" db="EMBL/GenBank/DDBJ databases">
        <title>Draft genome sequence of Thalassotalea eurytherma JCM 18482T.</title>
        <authorList>
            <person name="Sawabe T."/>
        </authorList>
    </citation>
    <scope>NUCLEOTIDE SEQUENCE [LARGE SCALE GENOMIC DNA]</scope>
    <source>
        <strain evidence="2 3">JCM 18482</strain>
    </source>
</reference>
<name>A0ABQ6H6X7_9GAMM</name>
<evidence type="ECO:0000313" key="3">
    <source>
        <dbReference type="Proteomes" id="UP001157133"/>
    </source>
</evidence>
<evidence type="ECO:0000313" key="2">
    <source>
        <dbReference type="EMBL" id="GLX83714.1"/>
    </source>
</evidence>
<proteinExistence type="predicted"/>
<keyword evidence="1" id="KW-0472">Membrane</keyword>
<organism evidence="2 3">
    <name type="scientific">Thalassotalea eurytherma</name>
    <dbReference type="NCBI Taxonomy" id="1144278"/>
    <lineage>
        <taxon>Bacteria</taxon>
        <taxon>Pseudomonadati</taxon>
        <taxon>Pseudomonadota</taxon>
        <taxon>Gammaproteobacteria</taxon>
        <taxon>Alteromonadales</taxon>
        <taxon>Colwelliaceae</taxon>
        <taxon>Thalassotalea</taxon>
    </lineage>
</organism>
<keyword evidence="1" id="KW-1133">Transmembrane helix</keyword>
<keyword evidence="1" id="KW-0812">Transmembrane</keyword>
<evidence type="ECO:0008006" key="4">
    <source>
        <dbReference type="Google" id="ProtNLM"/>
    </source>
</evidence>